<reference evidence="1 2" key="2">
    <citation type="journal article" date="2007" name="PLoS Biol.">
        <title>Principles of genome evolution in the Drosophila melanogaster species group.</title>
        <authorList>
            <person name="Ranz J.M."/>
            <person name="Maurin D."/>
            <person name="Chan Y.S."/>
            <person name="von Grotthuss M."/>
            <person name="Hillier L.W."/>
            <person name="Roote J."/>
            <person name="Ashburner M."/>
            <person name="Bergman C.M."/>
        </authorList>
    </citation>
    <scope>NUCLEOTIDE SEQUENCE [LARGE SCALE GENOMIC DNA]</scope>
    <source>
        <strain evidence="2">Tai18E2 / Tucson 14021-0261.01</strain>
    </source>
</reference>
<sequence>MCGSRSRGNECLFSDWTIGDRSRLTTTGNWKLKNSKTLNSRHETLLAAVLVVWAVCSATTEPKPGAKNSRDWDRKMSAEVAQTIPGSISISNPISPSQVQQDDQVNFETGGPIQTAEWLSMGVCSLAASAAMRPTGSPLIDIAKWPSMLQVARCKLHVACCWIAGLQAVEGWRMRPRDMFHVASVSSNSSCFWTRPRLMPFLLRLLLLLMMMMRPQTPSLPLLVDVAPAPPAPPSILVSFCQHCAHIWRQY</sequence>
<proteinExistence type="predicted"/>
<reference evidence="1 2" key="1">
    <citation type="journal article" date="2007" name="Nature">
        <title>Evolution of genes and genomes on the Drosophila phylogeny.</title>
        <authorList>
            <consortium name="Drosophila 12 Genomes Consortium"/>
            <person name="Clark A.G."/>
            <person name="Eisen M.B."/>
            <person name="Smith D.R."/>
            <person name="Bergman C.M."/>
            <person name="Oliver B."/>
            <person name="Markow T.A."/>
            <person name="Kaufman T.C."/>
            <person name="Kellis M."/>
            <person name="Gelbart W."/>
            <person name="Iyer V.N."/>
            <person name="Pollard D.A."/>
            <person name="Sackton T.B."/>
            <person name="Larracuente A.M."/>
            <person name="Singh N.D."/>
            <person name="Abad J.P."/>
            <person name="Abt D.N."/>
            <person name="Adryan B."/>
            <person name="Aguade M."/>
            <person name="Akashi H."/>
            <person name="Anderson W.W."/>
            <person name="Aquadro C.F."/>
            <person name="Ardell D.H."/>
            <person name="Arguello R."/>
            <person name="Artieri C.G."/>
            <person name="Barbash D.A."/>
            <person name="Barker D."/>
            <person name="Barsanti P."/>
            <person name="Batterham P."/>
            <person name="Batzoglou S."/>
            <person name="Begun D."/>
            <person name="Bhutkar A."/>
            <person name="Blanco E."/>
            <person name="Bosak S.A."/>
            <person name="Bradley R.K."/>
            <person name="Brand A.D."/>
            <person name="Brent M.R."/>
            <person name="Brooks A.N."/>
            <person name="Brown R.H."/>
            <person name="Butlin R.K."/>
            <person name="Caggese C."/>
            <person name="Calvi B.R."/>
            <person name="Bernardo de Carvalho A."/>
            <person name="Caspi A."/>
            <person name="Castrezana S."/>
            <person name="Celniker S.E."/>
            <person name="Chang J.L."/>
            <person name="Chapple C."/>
            <person name="Chatterji S."/>
            <person name="Chinwalla A."/>
            <person name="Civetta A."/>
            <person name="Clifton S.W."/>
            <person name="Comeron J.M."/>
            <person name="Costello J.C."/>
            <person name="Coyne J.A."/>
            <person name="Daub J."/>
            <person name="David R.G."/>
            <person name="Delcher A.L."/>
            <person name="Delehaunty K."/>
            <person name="Do C.B."/>
            <person name="Ebling H."/>
            <person name="Edwards K."/>
            <person name="Eickbush T."/>
            <person name="Evans J.D."/>
            <person name="Filipski A."/>
            <person name="Findeiss S."/>
            <person name="Freyhult E."/>
            <person name="Fulton L."/>
            <person name="Fulton R."/>
            <person name="Garcia A.C."/>
            <person name="Gardiner A."/>
            <person name="Garfield D.A."/>
            <person name="Garvin B.E."/>
            <person name="Gibson G."/>
            <person name="Gilbert D."/>
            <person name="Gnerre S."/>
            <person name="Godfrey J."/>
            <person name="Good R."/>
            <person name="Gotea V."/>
            <person name="Gravely B."/>
            <person name="Greenberg A.J."/>
            <person name="Griffiths-Jones S."/>
            <person name="Gross S."/>
            <person name="Guigo R."/>
            <person name="Gustafson E.A."/>
            <person name="Haerty W."/>
            <person name="Hahn M.W."/>
            <person name="Halligan D.L."/>
            <person name="Halpern A.L."/>
            <person name="Halter G.M."/>
            <person name="Han M.V."/>
            <person name="Heger A."/>
            <person name="Hillier L."/>
            <person name="Hinrichs A.S."/>
            <person name="Holmes I."/>
            <person name="Hoskins R.A."/>
            <person name="Hubisz M.J."/>
            <person name="Hultmark D."/>
            <person name="Huntley M.A."/>
            <person name="Jaffe D.B."/>
            <person name="Jagadeeshan S."/>
            <person name="Jeck W.R."/>
            <person name="Johnson J."/>
            <person name="Jones C.D."/>
            <person name="Jordan W.C."/>
            <person name="Karpen G.H."/>
            <person name="Kataoka E."/>
            <person name="Keightley P.D."/>
            <person name="Kheradpour P."/>
            <person name="Kirkness E.F."/>
            <person name="Koerich L.B."/>
            <person name="Kristiansen K."/>
            <person name="Kudrna D."/>
            <person name="Kulathinal R.J."/>
            <person name="Kumar S."/>
            <person name="Kwok R."/>
            <person name="Lander E."/>
            <person name="Langley C.H."/>
            <person name="Lapoint R."/>
            <person name="Lazzaro B.P."/>
            <person name="Lee S.J."/>
            <person name="Levesque L."/>
            <person name="Li R."/>
            <person name="Lin C.F."/>
            <person name="Lin M.F."/>
            <person name="Lindblad-Toh K."/>
            <person name="Llopart A."/>
            <person name="Long M."/>
            <person name="Low L."/>
            <person name="Lozovsky E."/>
            <person name="Lu J."/>
            <person name="Luo M."/>
            <person name="Machado C.A."/>
            <person name="Makalowski W."/>
            <person name="Marzo M."/>
            <person name="Matsuda M."/>
            <person name="Matzkin L."/>
            <person name="McAllister B."/>
            <person name="McBride C.S."/>
            <person name="McKernan B."/>
            <person name="McKernan K."/>
            <person name="Mendez-Lago M."/>
            <person name="Minx P."/>
            <person name="Mollenhauer M.U."/>
            <person name="Montooth K."/>
            <person name="Mount S.M."/>
            <person name="Mu X."/>
            <person name="Myers E."/>
            <person name="Negre B."/>
            <person name="Newfeld S."/>
            <person name="Nielsen R."/>
            <person name="Noor M.A."/>
            <person name="O'Grady P."/>
            <person name="Pachter L."/>
            <person name="Papaceit M."/>
            <person name="Parisi M.J."/>
            <person name="Parisi M."/>
            <person name="Parts L."/>
            <person name="Pedersen J.S."/>
            <person name="Pesole G."/>
            <person name="Phillippy A.M."/>
            <person name="Ponting C.P."/>
            <person name="Pop M."/>
            <person name="Porcelli D."/>
            <person name="Powell J.R."/>
            <person name="Prohaska S."/>
            <person name="Pruitt K."/>
            <person name="Puig M."/>
            <person name="Quesneville H."/>
            <person name="Ram K.R."/>
            <person name="Rand D."/>
            <person name="Rasmussen M.D."/>
            <person name="Reed L.K."/>
            <person name="Reenan R."/>
            <person name="Reily A."/>
            <person name="Remington K.A."/>
            <person name="Rieger T.T."/>
            <person name="Ritchie M.G."/>
            <person name="Robin C."/>
            <person name="Rogers Y.H."/>
            <person name="Rohde C."/>
            <person name="Rozas J."/>
            <person name="Rubenfield M.J."/>
            <person name="Ruiz A."/>
            <person name="Russo S."/>
            <person name="Salzberg S.L."/>
            <person name="Sanchez-Gracia A."/>
            <person name="Saranga D.J."/>
            <person name="Sato H."/>
            <person name="Schaeffer S.W."/>
            <person name="Schatz M.C."/>
            <person name="Schlenke T."/>
            <person name="Schwartz R."/>
            <person name="Segarra C."/>
            <person name="Singh R.S."/>
            <person name="Sirot L."/>
            <person name="Sirota M."/>
            <person name="Sisneros N.B."/>
            <person name="Smith C.D."/>
            <person name="Smith T.F."/>
            <person name="Spieth J."/>
            <person name="Stage D.E."/>
            <person name="Stark A."/>
            <person name="Stephan W."/>
            <person name="Strausberg R.L."/>
            <person name="Strempel S."/>
            <person name="Sturgill D."/>
            <person name="Sutton G."/>
            <person name="Sutton G.G."/>
            <person name="Tao W."/>
            <person name="Teichmann S."/>
            <person name="Tobari Y.N."/>
            <person name="Tomimura Y."/>
            <person name="Tsolas J.M."/>
            <person name="Valente V.L."/>
            <person name="Venter E."/>
            <person name="Venter J.C."/>
            <person name="Vicario S."/>
            <person name="Vieira F.G."/>
            <person name="Vilella A.J."/>
            <person name="Villasante A."/>
            <person name="Walenz B."/>
            <person name="Wang J."/>
            <person name="Wasserman M."/>
            <person name="Watts T."/>
            <person name="Wilson D."/>
            <person name="Wilson R.K."/>
            <person name="Wing R.A."/>
            <person name="Wolfner M.F."/>
            <person name="Wong A."/>
            <person name="Wong G.K."/>
            <person name="Wu C.I."/>
            <person name="Wu G."/>
            <person name="Yamamoto D."/>
            <person name="Yang H.P."/>
            <person name="Yang S.P."/>
            <person name="Yorke J.A."/>
            <person name="Yoshida K."/>
            <person name="Zdobnov E."/>
            <person name="Zhang P."/>
            <person name="Zhang Y."/>
            <person name="Zimin A.V."/>
            <person name="Baldwin J."/>
            <person name="Abdouelleil A."/>
            <person name="Abdulkadir J."/>
            <person name="Abebe A."/>
            <person name="Abera B."/>
            <person name="Abreu J."/>
            <person name="Acer S.C."/>
            <person name="Aftuck L."/>
            <person name="Alexander A."/>
            <person name="An P."/>
            <person name="Anderson E."/>
            <person name="Anderson S."/>
            <person name="Arachi H."/>
            <person name="Azer M."/>
            <person name="Bachantsang P."/>
            <person name="Barry A."/>
            <person name="Bayul T."/>
            <person name="Berlin A."/>
            <person name="Bessette D."/>
            <person name="Bloom T."/>
            <person name="Blye J."/>
            <person name="Boguslavskiy L."/>
            <person name="Bonnet C."/>
            <person name="Boukhgalter B."/>
            <person name="Bourzgui I."/>
            <person name="Brown A."/>
            <person name="Cahill P."/>
            <person name="Channer S."/>
            <person name="Cheshatsang Y."/>
            <person name="Chuda L."/>
            <person name="Citroen M."/>
            <person name="Collymore A."/>
            <person name="Cooke P."/>
            <person name="Costello M."/>
            <person name="D'Aco K."/>
            <person name="Daza R."/>
            <person name="De Haan G."/>
            <person name="DeGray S."/>
            <person name="DeMaso C."/>
            <person name="Dhargay N."/>
            <person name="Dooley K."/>
            <person name="Dooley E."/>
            <person name="Doricent M."/>
            <person name="Dorje P."/>
            <person name="Dorjee K."/>
            <person name="Dupes A."/>
            <person name="Elong R."/>
            <person name="Falk J."/>
            <person name="Farina A."/>
            <person name="Faro S."/>
            <person name="Ferguson D."/>
            <person name="Fisher S."/>
            <person name="Foley C.D."/>
            <person name="Franke A."/>
            <person name="Friedrich D."/>
            <person name="Gadbois L."/>
            <person name="Gearin G."/>
            <person name="Gearin C.R."/>
            <person name="Giannoukos G."/>
            <person name="Goode T."/>
            <person name="Graham J."/>
            <person name="Grandbois E."/>
            <person name="Grewal S."/>
            <person name="Gyaltsen K."/>
            <person name="Hafez N."/>
            <person name="Hagos B."/>
            <person name="Hall J."/>
            <person name="Henson C."/>
            <person name="Hollinger A."/>
            <person name="Honan T."/>
            <person name="Huard M.D."/>
            <person name="Hughes L."/>
            <person name="Hurhula B."/>
            <person name="Husby M.E."/>
            <person name="Kamat A."/>
            <person name="Kanga B."/>
            <person name="Kashin S."/>
            <person name="Khazanovich D."/>
            <person name="Kisner P."/>
            <person name="Lance K."/>
            <person name="Lara M."/>
            <person name="Lee W."/>
            <person name="Lennon N."/>
            <person name="Letendre F."/>
            <person name="LeVine R."/>
            <person name="Lipovsky A."/>
            <person name="Liu X."/>
            <person name="Liu J."/>
            <person name="Liu S."/>
            <person name="Lokyitsang T."/>
            <person name="Lokyitsang Y."/>
            <person name="Lubonja R."/>
            <person name="Lui A."/>
            <person name="MacDonald P."/>
            <person name="Magnisalis V."/>
            <person name="Maru K."/>
            <person name="Matthews C."/>
            <person name="McCusker W."/>
            <person name="McDonough S."/>
            <person name="Mehta T."/>
            <person name="Meldrim J."/>
            <person name="Meneus L."/>
            <person name="Mihai O."/>
            <person name="Mihalev A."/>
            <person name="Mihova T."/>
            <person name="Mittelman R."/>
            <person name="Mlenga V."/>
            <person name="Montmayeur A."/>
            <person name="Mulrain L."/>
            <person name="Navidi A."/>
            <person name="Naylor J."/>
            <person name="Negash T."/>
            <person name="Nguyen T."/>
            <person name="Nguyen N."/>
            <person name="Nicol R."/>
            <person name="Norbu C."/>
            <person name="Norbu N."/>
            <person name="Novod N."/>
            <person name="O'Neill B."/>
            <person name="Osman S."/>
            <person name="Markiewicz E."/>
            <person name="Oyono O.L."/>
            <person name="Patti C."/>
            <person name="Phunkhang P."/>
            <person name="Pierre F."/>
            <person name="Priest M."/>
            <person name="Raghuraman S."/>
            <person name="Rege F."/>
            <person name="Reyes R."/>
            <person name="Rise C."/>
            <person name="Rogov P."/>
            <person name="Ross K."/>
            <person name="Ryan E."/>
            <person name="Settipalli S."/>
            <person name="Shea T."/>
            <person name="Sherpa N."/>
            <person name="Shi L."/>
            <person name="Shih D."/>
            <person name="Sparrow T."/>
            <person name="Spaulding J."/>
            <person name="Stalker J."/>
            <person name="Stange-Thomann N."/>
            <person name="Stavropoulos S."/>
            <person name="Stone C."/>
            <person name="Strader C."/>
            <person name="Tesfaye S."/>
            <person name="Thomson T."/>
            <person name="Thoulutsang Y."/>
            <person name="Thoulutsang D."/>
            <person name="Topham K."/>
            <person name="Topping I."/>
            <person name="Tsamla T."/>
            <person name="Vassiliev H."/>
            <person name="Vo A."/>
            <person name="Wangchuk T."/>
            <person name="Wangdi T."/>
            <person name="Weiand M."/>
            <person name="Wilkinson J."/>
            <person name="Wilson A."/>
            <person name="Yadav S."/>
            <person name="Young G."/>
            <person name="Yu Q."/>
            <person name="Zembek L."/>
            <person name="Zhong D."/>
            <person name="Zimmer A."/>
            <person name="Zwirko Z."/>
            <person name="Jaffe D.B."/>
            <person name="Alvarez P."/>
            <person name="Brockman W."/>
            <person name="Butler J."/>
            <person name="Chin C."/>
            <person name="Gnerre S."/>
            <person name="Grabherr M."/>
            <person name="Kleber M."/>
            <person name="Mauceli E."/>
            <person name="MacCallum I."/>
        </authorList>
    </citation>
    <scope>NUCLEOTIDE SEQUENCE [LARGE SCALE GENOMIC DNA]</scope>
    <source>
        <strain evidence="2">Tai18E2 / Tucson 14021-0261.01</strain>
    </source>
</reference>
<dbReference type="EMBL" id="CM000159">
    <property type="protein sequence ID" value="KRK01295.1"/>
    <property type="molecule type" value="Genomic_DNA"/>
</dbReference>
<dbReference type="Proteomes" id="UP000002282">
    <property type="component" value="Chromosome 3L"/>
</dbReference>
<organism evidence="1 2">
    <name type="scientific">Drosophila yakuba</name>
    <name type="common">Fruit fly</name>
    <dbReference type="NCBI Taxonomy" id="7245"/>
    <lineage>
        <taxon>Eukaryota</taxon>
        <taxon>Metazoa</taxon>
        <taxon>Ecdysozoa</taxon>
        <taxon>Arthropoda</taxon>
        <taxon>Hexapoda</taxon>
        <taxon>Insecta</taxon>
        <taxon>Pterygota</taxon>
        <taxon>Neoptera</taxon>
        <taxon>Endopterygota</taxon>
        <taxon>Diptera</taxon>
        <taxon>Brachycera</taxon>
        <taxon>Muscomorpha</taxon>
        <taxon>Ephydroidea</taxon>
        <taxon>Drosophilidae</taxon>
        <taxon>Drosophila</taxon>
        <taxon>Sophophora</taxon>
    </lineage>
</organism>
<name>A0A0R1DWJ9_DROYA</name>
<evidence type="ECO:0000313" key="1">
    <source>
        <dbReference type="EMBL" id="KRK01295.1"/>
    </source>
</evidence>
<protein>
    <submittedName>
        <fullName evidence="1">Uncharacterized protein, isoform B</fullName>
    </submittedName>
</protein>
<dbReference type="KEGG" id="dya:Dyak_GE21577"/>
<evidence type="ECO:0000313" key="2">
    <source>
        <dbReference type="Proteomes" id="UP000002282"/>
    </source>
</evidence>
<gene>
    <name evidence="1" type="primary">Dyak\GE21577</name>
    <name evidence="1" type="synonym">dyak_GLEANR_5328</name>
    <name evidence="1" type="synonym">GE21577</name>
    <name evidence="1" type="ORF">Dyak_GE21577</name>
</gene>
<keyword evidence="2" id="KW-1185">Reference proteome</keyword>
<dbReference type="AlphaFoldDB" id="A0A0R1DWJ9"/>
<accession>A0A0R1DWJ9</accession>